<dbReference type="PANTHER" id="PTHR43991:SF42">
    <property type="entry name" value="TRANSCRIPTION FACTOR WD40-LIKE FAMILY-RELATED"/>
    <property type="match status" value="1"/>
</dbReference>
<accession>A0AAD2DWM4</accession>
<name>A0AAD2DWM4_9LAMI</name>
<dbReference type="InterPro" id="IPR029058">
    <property type="entry name" value="AB_hydrolase_fold"/>
</dbReference>
<dbReference type="PANTHER" id="PTHR43991">
    <property type="entry name" value="WD REPEAT PROTEIN (AFU_ORTHOLOGUE AFUA_8G05640)-RELATED"/>
    <property type="match status" value="1"/>
</dbReference>
<gene>
    <name evidence="2" type="ORF">FPE_LOCUS13430</name>
</gene>
<protein>
    <recommendedName>
        <fullName evidence="1">Dienelactone hydrolase domain-containing protein</fullName>
    </recommendedName>
</protein>
<dbReference type="Gene3D" id="3.40.50.1820">
    <property type="entry name" value="alpha/beta hydrolase"/>
    <property type="match status" value="1"/>
</dbReference>
<dbReference type="Proteomes" id="UP000834106">
    <property type="component" value="Chromosome 8"/>
</dbReference>
<dbReference type="InterPro" id="IPR002925">
    <property type="entry name" value="Dienelactn_hydro"/>
</dbReference>
<feature type="domain" description="Dienelactone hydrolase" evidence="1">
    <location>
        <begin position="222"/>
        <end position="287"/>
    </location>
</feature>
<evidence type="ECO:0000313" key="2">
    <source>
        <dbReference type="EMBL" id="CAI9766000.1"/>
    </source>
</evidence>
<reference evidence="2" key="1">
    <citation type="submission" date="2023-05" db="EMBL/GenBank/DDBJ databases">
        <authorList>
            <person name="Huff M."/>
        </authorList>
    </citation>
    <scope>NUCLEOTIDE SEQUENCE</scope>
</reference>
<evidence type="ECO:0000259" key="1">
    <source>
        <dbReference type="Pfam" id="PF01738"/>
    </source>
</evidence>
<organism evidence="2 3">
    <name type="scientific">Fraxinus pennsylvanica</name>
    <dbReference type="NCBI Taxonomy" id="56036"/>
    <lineage>
        <taxon>Eukaryota</taxon>
        <taxon>Viridiplantae</taxon>
        <taxon>Streptophyta</taxon>
        <taxon>Embryophyta</taxon>
        <taxon>Tracheophyta</taxon>
        <taxon>Spermatophyta</taxon>
        <taxon>Magnoliopsida</taxon>
        <taxon>eudicotyledons</taxon>
        <taxon>Gunneridae</taxon>
        <taxon>Pentapetalae</taxon>
        <taxon>asterids</taxon>
        <taxon>lamiids</taxon>
        <taxon>Lamiales</taxon>
        <taxon>Oleaceae</taxon>
        <taxon>Oleeae</taxon>
        <taxon>Fraxinus</taxon>
    </lineage>
</organism>
<keyword evidence="3" id="KW-1185">Reference proteome</keyword>
<dbReference type="AlphaFoldDB" id="A0AAD2DWM4"/>
<dbReference type="Pfam" id="PF01738">
    <property type="entry name" value="DLH"/>
    <property type="match status" value="1"/>
</dbReference>
<evidence type="ECO:0000313" key="3">
    <source>
        <dbReference type="Proteomes" id="UP000834106"/>
    </source>
</evidence>
<dbReference type="EMBL" id="OU503043">
    <property type="protein sequence ID" value="CAI9766000.1"/>
    <property type="molecule type" value="Genomic_DNA"/>
</dbReference>
<dbReference type="GO" id="GO:0016787">
    <property type="term" value="F:hydrolase activity"/>
    <property type="evidence" value="ECO:0007669"/>
    <property type="project" value="InterPro"/>
</dbReference>
<sequence>MATKIETVLRVSVRNEDTVFPSRWETFGCAPEARHVVPPSECTEARCVRAPACVPLCTRTEARRASVRVHEGTLLSCLHATHSCRCLNSSLSVCTEAPACLRAGAVPTCTKARYHSVPPSACTEAQSDEEDEDEYDHLDNKITDTSAAEARRGKDIQGIPWERLSISREKYRQTRLEQYKNYENMPQSGEGSEKECKPTRKDGVFYEFWQNTRSVKSTILHFQVGVTCYCMRGVLAIASSVLVPGVDAVISFYGVPSQELADPLHAKAPVQTHFGELDNFVGFSDVKVWSGDSCDTCILLLKTPLF</sequence>
<proteinExistence type="predicted"/>